<name>A0A511DTE4_LENKE</name>
<dbReference type="AlphaFoldDB" id="A0A511DTE4"/>
<comment type="caution">
    <text evidence="1">The sequence shown here is derived from an EMBL/GenBank/DDBJ whole genome shotgun (WGS) entry which is preliminary data.</text>
</comment>
<dbReference type="EMBL" id="BJVK01000003">
    <property type="protein sequence ID" value="GEL27567.1"/>
    <property type="molecule type" value="Genomic_DNA"/>
</dbReference>
<keyword evidence="2" id="KW-1185">Reference proteome</keyword>
<dbReference type="Proteomes" id="UP000321893">
    <property type="component" value="Unassembled WGS sequence"/>
</dbReference>
<sequence length="67" mass="7746">MLNSFYTLSPSAVDHFEDALANQITLQPLQLPPYYYWQFTGLFHLIDEAATISKHAFETYPFMLVST</sequence>
<gene>
    <name evidence="1" type="ORF">LKE01_03870</name>
</gene>
<protein>
    <submittedName>
        <fullName evidence="1">Uncharacterized protein</fullName>
    </submittedName>
</protein>
<reference evidence="1" key="1">
    <citation type="submission" date="2019-07" db="EMBL/GenBank/DDBJ databases">
        <title>Whole genome shotgun sequence of Lactobacillus kefiri NBRC 15888.</title>
        <authorList>
            <person name="Hosoyama A."/>
            <person name="Uohara A."/>
            <person name="Ohji S."/>
            <person name="Ichikawa N."/>
        </authorList>
    </citation>
    <scope>NUCLEOTIDE SEQUENCE [LARGE SCALE GENOMIC DNA]</scope>
    <source>
        <strain evidence="1">NBRC 15888</strain>
    </source>
</reference>
<organism evidence="1 2">
    <name type="scientific">Lentilactobacillus kefiri</name>
    <name type="common">Lactobacillus kefiri</name>
    <dbReference type="NCBI Taxonomy" id="33962"/>
    <lineage>
        <taxon>Bacteria</taxon>
        <taxon>Bacillati</taxon>
        <taxon>Bacillota</taxon>
        <taxon>Bacilli</taxon>
        <taxon>Lactobacillales</taxon>
        <taxon>Lactobacillaceae</taxon>
        <taxon>Lentilactobacillus</taxon>
    </lineage>
</organism>
<proteinExistence type="predicted"/>
<evidence type="ECO:0000313" key="1">
    <source>
        <dbReference type="EMBL" id="GEL27567.1"/>
    </source>
</evidence>
<evidence type="ECO:0000313" key="2">
    <source>
        <dbReference type="Proteomes" id="UP000321893"/>
    </source>
</evidence>
<accession>A0A511DTE4</accession>